<feature type="compositionally biased region" description="Polar residues" evidence="1">
    <location>
        <begin position="495"/>
        <end position="512"/>
    </location>
</feature>
<evidence type="ECO:0000313" key="2">
    <source>
        <dbReference type="EMBL" id="KAE8256509.1"/>
    </source>
</evidence>
<protein>
    <submittedName>
        <fullName evidence="2">Uncharacterized protein</fullName>
    </submittedName>
</protein>
<dbReference type="AlphaFoldDB" id="A0A177V849"/>
<reference evidence="2" key="1">
    <citation type="submission" date="2016-04" db="EMBL/GenBank/DDBJ databases">
        <authorList>
            <person name="Nguyen H.D."/>
            <person name="Kesanakurti P."/>
            <person name="Cullis J."/>
            <person name="Levesque C.A."/>
            <person name="Hambleton S."/>
        </authorList>
    </citation>
    <scope>NUCLEOTIDE SEQUENCE</scope>
    <source>
        <strain evidence="2">DAOMC 238032</strain>
    </source>
</reference>
<name>A0A177V849_9BASI</name>
<evidence type="ECO:0000256" key="1">
    <source>
        <dbReference type="SAM" id="MobiDB-lite"/>
    </source>
</evidence>
<feature type="region of interest" description="Disordered" evidence="1">
    <location>
        <begin position="550"/>
        <end position="579"/>
    </location>
</feature>
<proteinExistence type="predicted"/>
<accession>A0A177V849</accession>
<evidence type="ECO:0000313" key="3">
    <source>
        <dbReference type="Proteomes" id="UP000077671"/>
    </source>
</evidence>
<dbReference type="Proteomes" id="UP000077671">
    <property type="component" value="Unassembled WGS sequence"/>
</dbReference>
<dbReference type="EMBL" id="LWDD02000837">
    <property type="protein sequence ID" value="KAE8256509.1"/>
    <property type="molecule type" value="Genomic_DNA"/>
</dbReference>
<comment type="caution">
    <text evidence="2">The sequence shown here is derived from an EMBL/GenBank/DDBJ whole genome shotgun (WGS) entry which is preliminary data.</text>
</comment>
<feature type="compositionally biased region" description="Basic and acidic residues" evidence="1">
    <location>
        <begin position="401"/>
        <end position="410"/>
    </location>
</feature>
<feature type="region of interest" description="Disordered" evidence="1">
    <location>
        <begin position="488"/>
        <end position="516"/>
    </location>
</feature>
<feature type="region of interest" description="Disordered" evidence="1">
    <location>
        <begin position="401"/>
        <end position="426"/>
    </location>
</feature>
<feature type="compositionally biased region" description="Basic residues" evidence="1">
    <location>
        <begin position="411"/>
        <end position="426"/>
    </location>
</feature>
<sequence length="953" mass="107629">MPTISATLFASGDNEEDIQLLLDAWLAAARLAAALYIESIDRSQLESFTDHVREMVKHFFHSLSLALPELIPNKPKLHLLIHVDAHLKAFGPLSALSAEHFEAFNSIVRAACVVSNRQIPSRDIANRLTSQQDLRHILSGGRLAAGEQAGWDLRIFLESKAGQLLLKMFGVRTKKHTREEGAVELLKGATFHEGFLAKNNRAGKWRRGGGADLTDLDRSRTYIRVKSFVAHGSNDIVQPGSCVLVKTSIKRTEPRRTDATASSTDLFLVENIFHTQGPTKSVILEGTPLWKTLKQDQDDDLLHMECGPEEEDVLIDGVMVTAIVNVQHDCIRARCKLRRTRAAPNQKRTHLGVTLDIKHSKLGIYKTSHAQLRSGHILWRHIDVDEDLQLQDIAKTTSNALKEKAEEKKQAQKGKKRKRGASGTRVQKRVRCLDACAVLTRRLSWLKCKGIKEGVSIHPPPSFLPPPSNQHFTITTKHNINLEIPRQATPHHQAKQSTSTRANHSTHINNHNKPIAIKPVLISAKMPRYHTNHEDEEIDLDAELDRMLGEQEEEDPDENERRDPNDGDDPDRDAEGDAAPVTFANPFANTFLETKQLDREGQRTFYDMIKSYEEIKSRDDLHIVKCNSEEEHNTMREHHVKRRRVNMHEDEEPEYEYYVAPLYKIYEFGFAIKSMQKDPGNNSIEPIRQDLAGMKRTLDELQSSDKSTVEEAPVISVAAKFFYSSVVYDYAAGEGTKLLNAAAMSYLRKHPADLGTHGKHVMQANNSHAHAQIRTILSEKYTNLRNHLKDHLHLSLGVEDEKKKQSLHALALALFKSYEIPVTEKRLRRLALLRWCATKFHIRFPPEDSSAPARKRWPINTTFWQEASAAIIKLIKQSEASAAGKQKFTLFVDALLKKDKEKYGDYTFKETIEAGKAEKIIDEYVLQAYPNQTATATSSGSRAILGEVTNTTS</sequence>
<organism evidence="2 3">
    <name type="scientific">Tilletia caries</name>
    <name type="common">wheat bunt fungus</name>
    <dbReference type="NCBI Taxonomy" id="13290"/>
    <lineage>
        <taxon>Eukaryota</taxon>
        <taxon>Fungi</taxon>
        <taxon>Dikarya</taxon>
        <taxon>Basidiomycota</taxon>
        <taxon>Ustilaginomycotina</taxon>
        <taxon>Exobasidiomycetes</taxon>
        <taxon>Tilletiales</taxon>
        <taxon>Tilletiaceae</taxon>
        <taxon>Tilletia</taxon>
    </lineage>
</organism>
<reference evidence="2" key="2">
    <citation type="journal article" date="2019" name="IMA Fungus">
        <title>Genome sequencing and comparison of five Tilletia species to identify candidate genes for the detection of regulated species infecting wheat.</title>
        <authorList>
            <person name="Nguyen H.D.T."/>
            <person name="Sultana T."/>
            <person name="Kesanakurti P."/>
            <person name="Hambleton S."/>
        </authorList>
    </citation>
    <scope>NUCLEOTIDE SEQUENCE</scope>
    <source>
        <strain evidence="2">DAOMC 238032</strain>
    </source>
</reference>
<gene>
    <name evidence="2" type="ORF">A4X03_0g5333</name>
</gene>
<feature type="compositionally biased region" description="Acidic residues" evidence="1">
    <location>
        <begin position="566"/>
        <end position="576"/>
    </location>
</feature>